<evidence type="ECO:0000313" key="6">
    <source>
        <dbReference type="Proteomes" id="UP001388673"/>
    </source>
</evidence>
<comment type="caution">
    <text evidence="5">The sequence shown here is derived from an EMBL/GenBank/DDBJ whole genome shotgun (WGS) entry which is preliminary data.</text>
</comment>
<dbReference type="RefSeq" id="XP_066801584.1">
    <property type="nucleotide sequence ID" value="XM_066948125.1"/>
</dbReference>
<feature type="signal peptide" evidence="3">
    <location>
        <begin position="1"/>
        <end position="18"/>
    </location>
</feature>
<feature type="compositionally biased region" description="Polar residues" evidence="1">
    <location>
        <begin position="902"/>
        <end position="921"/>
    </location>
</feature>
<dbReference type="InterPro" id="IPR015919">
    <property type="entry name" value="Cadherin-like_sf"/>
</dbReference>
<protein>
    <recommendedName>
        <fullName evidence="4">Dystroglycan-type cadherin-like domain-containing protein</fullName>
    </recommendedName>
</protein>
<evidence type="ECO:0000259" key="4">
    <source>
        <dbReference type="SMART" id="SM00736"/>
    </source>
</evidence>
<dbReference type="SMART" id="SM00736">
    <property type="entry name" value="CADG"/>
    <property type="match status" value="2"/>
</dbReference>
<dbReference type="EMBL" id="JBCAWK010000009">
    <property type="protein sequence ID" value="KAK8849696.1"/>
    <property type="molecule type" value="Genomic_DNA"/>
</dbReference>
<feature type="region of interest" description="Disordered" evidence="1">
    <location>
        <begin position="648"/>
        <end position="846"/>
    </location>
</feature>
<name>A0AAW0YMH9_9TREE</name>
<feature type="compositionally biased region" description="Low complexity" evidence="1">
    <location>
        <begin position="749"/>
        <end position="763"/>
    </location>
</feature>
<feature type="compositionally biased region" description="Polar residues" evidence="1">
    <location>
        <begin position="737"/>
        <end position="748"/>
    </location>
</feature>
<evidence type="ECO:0000256" key="1">
    <source>
        <dbReference type="SAM" id="MobiDB-lite"/>
    </source>
</evidence>
<accession>A0AAW0YMH9</accession>
<sequence>MLILPSLLALAVLPLIRAAPSLNFPLAEQQPPVARIGTEYVFDLLAATFNSSSTTEINYTTSGLPGWLTWDPPSLAFHGTPAASDAGEEVITLAANDGTGSTTSNFTLVVTNYTVPGVHQSFYTQIRRPNLHAISSATILPGGTGVSIPPYWSFSLGFQSDTFRMSRTDPTNGNLYSAAHLRGSVGLPSWLHFDNQTFTFTGVAPGEGSYTIVATGTDFWGYTGAQTSFVIEVGQGEGIEIARGQNLTNAETMAKSKLNYTVDLDGILLGGNQVTKEDVTISLANNDYNWLEIDSSTNVISGTVPDKYQNGTFNSLSVPLNIVPTNTSNTLSLTTWLGIDVVPYFFTSYSLPNGTAKPSQTYDFDLSSYLVNKTATVNATVLPTDAAKWLTFYTNNLSLVGVTPSSPHYNQVQVVFEATMGQLAATTSLFVSLAGVTESTTSTDTAAVPTSNQGTTQGGKGISRAAKIAMGVCLGLLLLVTILLILFFCCCRRRKTKQANEKKDDDDADSFVATSPVNHQDPFRRSNTLDPPRNLLGEIARFSGLNLSSGNGHQRNTSLSTDATLAVSANEKPHRLDGLKGIFGWTTKDDENEKPAIISPQIPTSSSRSFIGYPDVIGISDPVERPSQDASSFTASFISESSRASWESKGSFQWSSGENGPDDGEGDEVASLGAVGGGNRISTAESIPRPRPNFTPRYPRHQSPSALARLTNLDEAGSHSSFSEFHSSQGGHGARDSLQSSGLGFESNSLMGSGSMFQSGSSFPAGPSGLSRFGESATGGFRSTDTDDEDGLSVEGPAVVAMAERQSFETRRPQRQDSRTNPRLKAGRERSANGPLHAPPSEKSREAIAEEGNRVSMFEDAEPDMARRSTVYAPSEATTNPGLGYPNSAIYFGSPNLEPEIDTSTNRASSVPSEATARSSTIRAVPFREANPMSPPLPQVGSFIRHRRTNTAGSASGSGNHGRPTSGANDGRVQAIANETFSIHPQINPPPTVSLSSATWSSNPPSTYRAEVEGGGSLPSWLHFDARELELWGVPPMRSLGDVTVVRIVERSARDQRRSDPMSFGYEPPQEKEVGRVTIEVSDRMRSPQFALEGSPHAL</sequence>
<feature type="domain" description="Dystroglycan-type cadherin-like" evidence="4">
    <location>
        <begin position="21"/>
        <end position="117"/>
    </location>
</feature>
<feature type="region of interest" description="Disordered" evidence="1">
    <location>
        <begin position="950"/>
        <end position="970"/>
    </location>
</feature>
<keyword evidence="2" id="KW-0472">Membrane</keyword>
<dbReference type="Proteomes" id="UP001388673">
    <property type="component" value="Unassembled WGS sequence"/>
</dbReference>
<feature type="domain" description="Dystroglycan-type cadherin-like" evidence="4">
    <location>
        <begin position="129"/>
        <end position="240"/>
    </location>
</feature>
<dbReference type="PANTHER" id="PTHR21559:SF21">
    <property type="entry name" value="DYSTROGLYCAN 1"/>
    <property type="match status" value="1"/>
</dbReference>
<keyword evidence="2" id="KW-0812">Transmembrane</keyword>
<gene>
    <name evidence="5" type="ORF">IAR55_005031</name>
</gene>
<feature type="compositionally biased region" description="Low complexity" evidence="1">
    <location>
        <begin position="718"/>
        <end position="729"/>
    </location>
</feature>
<feature type="region of interest" description="Disordered" evidence="1">
    <location>
        <begin position="499"/>
        <end position="532"/>
    </location>
</feature>
<keyword evidence="2" id="KW-1133">Transmembrane helix</keyword>
<dbReference type="InterPro" id="IPR013783">
    <property type="entry name" value="Ig-like_fold"/>
</dbReference>
<dbReference type="AlphaFoldDB" id="A0AAW0YMH9"/>
<dbReference type="GO" id="GO:0016011">
    <property type="term" value="C:dystroglycan complex"/>
    <property type="evidence" value="ECO:0007669"/>
    <property type="project" value="TreeGrafter"/>
</dbReference>
<evidence type="ECO:0000256" key="3">
    <source>
        <dbReference type="SAM" id="SignalP"/>
    </source>
</evidence>
<keyword evidence="6" id="KW-1185">Reference proteome</keyword>
<dbReference type="Gene3D" id="2.60.40.10">
    <property type="entry name" value="Immunoglobulins"/>
    <property type="match status" value="3"/>
</dbReference>
<evidence type="ECO:0000256" key="2">
    <source>
        <dbReference type="SAM" id="Phobius"/>
    </source>
</evidence>
<feature type="region of interest" description="Disordered" evidence="1">
    <location>
        <begin position="1056"/>
        <end position="1075"/>
    </location>
</feature>
<reference evidence="5 6" key="1">
    <citation type="journal article" date="2024" name="bioRxiv">
        <title>Comparative genomics of Cryptococcus and Kwoniella reveals pathogenesis evolution and contrasting karyotype dynamics via intercentromeric recombination or chromosome fusion.</title>
        <authorList>
            <person name="Coelho M.A."/>
            <person name="David-Palma M."/>
            <person name="Shea T."/>
            <person name="Bowers K."/>
            <person name="McGinley-Smith S."/>
            <person name="Mohammad A.W."/>
            <person name="Gnirke A."/>
            <person name="Yurkov A.M."/>
            <person name="Nowrousian M."/>
            <person name="Sun S."/>
            <person name="Cuomo C.A."/>
            <person name="Heitman J."/>
        </authorList>
    </citation>
    <scope>NUCLEOTIDE SEQUENCE [LARGE SCALE GENOMIC DNA]</scope>
    <source>
        <strain evidence="5 6">CBS 13917</strain>
    </source>
</reference>
<dbReference type="GO" id="GO:0005509">
    <property type="term" value="F:calcium ion binding"/>
    <property type="evidence" value="ECO:0007669"/>
    <property type="project" value="InterPro"/>
</dbReference>
<feature type="region of interest" description="Disordered" evidence="1">
    <location>
        <begin position="901"/>
        <end position="921"/>
    </location>
</feature>
<organism evidence="5 6">
    <name type="scientific">Kwoniella newhampshirensis</name>
    <dbReference type="NCBI Taxonomy" id="1651941"/>
    <lineage>
        <taxon>Eukaryota</taxon>
        <taxon>Fungi</taxon>
        <taxon>Dikarya</taxon>
        <taxon>Basidiomycota</taxon>
        <taxon>Agaricomycotina</taxon>
        <taxon>Tremellomycetes</taxon>
        <taxon>Tremellales</taxon>
        <taxon>Cryptococcaceae</taxon>
        <taxon>Kwoniella</taxon>
    </lineage>
</organism>
<dbReference type="KEGG" id="kne:92182289"/>
<dbReference type="InterPro" id="IPR006644">
    <property type="entry name" value="Cadg"/>
</dbReference>
<feature type="compositionally biased region" description="Basic and acidic residues" evidence="1">
    <location>
        <begin position="806"/>
        <end position="831"/>
    </location>
</feature>
<dbReference type="Pfam" id="PF05345">
    <property type="entry name" value="He_PIG"/>
    <property type="match status" value="2"/>
</dbReference>
<dbReference type="SUPFAM" id="SSF49313">
    <property type="entry name" value="Cadherin-like"/>
    <property type="match status" value="3"/>
</dbReference>
<dbReference type="GeneID" id="92182289"/>
<keyword evidence="3" id="KW-0732">Signal</keyword>
<feature type="transmembrane region" description="Helical" evidence="2">
    <location>
        <begin position="468"/>
        <end position="490"/>
    </location>
</feature>
<proteinExistence type="predicted"/>
<dbReference type="GO" id="GO:0043236">
    <property type="term" value="F:laminin binding"/>
    <property type="evidence" value="ECO:0007669"/>
    <property type="project" value="TreeGrafter"/>
</dbReference>
<dbReference type="PANTHER" id="PTHR21559">
    <property type="entry name" value="DYSTROGLYCAN-RELATED"/>
    <property type="match status" value="1"/>
</dbReference>
<feature type="chain" id="PRO_5043609454" description="Dystroglycan-type cadherin-like domain-containing protein" evidence="3">
    <location>
        <begin position="19"/>
        <end position="1099"/>
    </location>
</feature>
<evidence type="ECO:0000313" key="5">
    <source>
        <dbReference type="EMBL" id="KAK8849696.1"/>
    </source>
</evidence>